<protein>
    <recommendedName>
        <fullName evidence="2">DUF7924 domain-containing protein</fullName>
    </recommendedName>
</protein>
<accession>A0ABP0C112</accession>
<feature type="domain" description="DUF7924" evidence="2">
    <location>
        <begin position="102"/>
        <end position="321"/>
    </location>
</feature>
<dbReference type="EMBL" id="CAWUHC010000054">
    <property type="protein sequence ID" value="CAK7225563.1"/>
    <property type="molecule type" value="Genomic_DNA"/>
</dbReference>
<keyword evidence="1" id="KW-0175">Coiled coil</keyword>
<evidence type="ECO:0000313" key="3">
    <source>
        <dbReference type="EMBL" id="CAK7225563.1"/>
    </source>
</evidence>
<evidence type="ECO:0000313" key="4">
    <source>
        <dbReference type="Proteomes" id="UP001642406"/>
    </source>
</evidence>
<reference evidence="3 4" key="1">
    <citation type="submission" date="2024-01" db="EMBL/GenBank/DDBJ databases">
        <authorList>
            <person name="Allen C."/>
            <person name="Tagirdzhanova G."/>
        </authorList>
    </citation>
    <scope>NUCLEOTIDE SEQUENCE [LARGE SCALE GENOMIC DNA]</scope>
</reference>
<organism evidence="3 4">
    <name type="scientific">Sporothrix bragantina</name>
    <dbReference type="NCBI Taxonomy" id="671064"/>
    <lineage>
        <taxon>Eukaryota</taxon>
        <taxon>Fungi</taxon>
        <taxon>Dikarya</taxon>
        <taxon>Ascomycota</taxon>
        <taxon>Pezizomycotina</taxon>
        <taxon>Sordariomycetes</taxon>
        <taxon>Sordariomycetidae</taxon>
        <taxon>Ophiostomatales</taxon>
        <taxon>Ophiostomataceae</taxon>
        <taxon>Sporothrix</taxon>
    </lineage>
</organism>
<gene>
    <name evidence="3" type="ORF">SBRCBS47491_005931</name>
</gene>
<name>A0ABP0C112_9PEZI</name>
<feature type="coiled-coil region" evidence="1">
    <location>
        <begin position="314"/>
        <end position="341"/>
    </location>
</feature>
<evidence type="ECO:0000259" key="2">
    <source>
        <dbReference type="Pfam" id="PF25545"/>
    </source>
</evidence>
<comment type="caution">
    <text evidence="3">The sequence shown here is derived from an EMBL/GenBank/DDBJ whole genome shotgun (WGS) entry which is preliminary data.</text>
</comment>
<sequence length="341" mass="38212">MKSSPIPAPGTQASLLSATSRIFNEGPENNELPGRAMASSWHYRSVNLDRAGIKIFGRYAESASDTVVAHYVKDIVKTGIPLTGLQDESFERCARIFDRHENERSERAVFDFFSTNLFPAWRDKSELDSDGLIRVTDRPIASRFVPGNTSDTHRVTPPVPELLYGYKIDLENNASRKFTESEVTEYNIADLIPVLFPFLVVDTHKSLWAAENLVAGGTAACLGIIGKLNSYIDKCNKTIPDEKDKIDRVDNVVCALAIDFNMARMFAAWVDNRGSRVEYKIQAVEEFVLSRPAELKTLYERVSHMVDWALGPRRVAIDKALDAIEAEKSRLQKKANEAANR</sequence>
<proteinExistence type="predicted"/>
<dbReference type="InterPro" id="IPR057684">
    <property type="entry name" value="DUF7924"/>
</dbReference>
<evidence type="ECO:0000256" key="1">
    <source>
        <dbReference type="SAM" id="Coils"/>
    </source>
</evidence>
<keyword evidence="4" id="KW-1185">Reference proteome</keyword>
<dbReference type="Proteomes" id="UP001642406">
    <property type="component" value="Unassembled WGS sequence"/>
</dbReference>
<dbReference type="Pfam" id="PF25545">
    <property type="entry name" value="DUF7924"/>
    <property type="match status" value="1"/>
</dbReference>